<feature type="signal peptide" evidence="1">
    <location>
        <begin position="1"/>
        <end position="20"/>
    </location>
</feature>
<dbReference type="PROSITE" id="PS50093">
    <property type="entry name" value="PKD"/>
    <property type="match status" value="2"/>
</dbReference>
<organism evidence="3 4">
    <name type="scientific">Brumimicrobium salinarum</name>
    <dbReference type="NCBI Taxonomy" id="2058658"/>
    <lineage>
        <taxon>Bacteria</taxon>
        <taxon>Pseudomonadati</taxon>
        <taxon>Bacteroidota</taxon>
        <taxon>Flavobacteriia</taxon>
        <taxon>Flavobacteriales</taxon>
        <taxon>Crocinitomicaceae</taxon>
        <taxon>Brumimicrobium</taxon>
    </lineage>
</organism>
<dbReference type="SMART" id="SM00089">
    <property type="entry name" value="PKD"/>
    <property type="match status" value="2"/>
</dbReference>
<dbReference type="OrthoDB" id="9765926at2"/>
<sequence length="356" mass="38503">MKQLALFVTLLCVSFGYSQTADFTTPNFNICINDCIDFTDASTGTNISTWDWTFNGADTPTSTNQNPTGICYSTAGTFDVTLTITDDNGTNDITYQVTVSNCATGPTAAFTADTLKVCKGDCISFTDLSTGDPTSWSWTFTDAEPEMSNVQNPQNICYDSAGVFDVTLNITSDTGSDQIISTVIVEDLPIIEGYGDTIIDIGGAALIEANPIDPGIFFWDPADDLDCSTCYDAIATPLLTTTYYPSLEGLNGCIGRDTVMVYVNFEEIVEVPSAFSPNEDGLNDTLKVLGLGITEIDFKIFNRYGQMVFSSTELDEGWDGTMNGETLNQGVFVYTLRYSLIDGTEGEKSGNITLIK</sequence>
<comment type="caution">
    <text evidence="3">The sequence shown here is derived from an EMBL/GenBank/DDBJ whole genome shotgun (WGS) entry which is preliminary data.</text>
</comment>
<dbReference type="NCBIfam" id="TIGR04131">
    <property type="entry name" value="Bac_Flav_CTERM"/>
    <property type="match status" value="1"/>
</dbReference>
<evidence type="ECO:0000313" key="4">
    <source>
        <dbReference type="Proteomes" id="UP000236654"/>
    </source>
</evidence>
<dbReference type="CDD" id="cd00146">
    <property type="entry name" value="PKD"/>
    <property type="match status" value="2"/>
</dbReference>
<evidence type="ECO:0000259" key="2">
    <source>
        <dbReference type="PROSITE" id="PS50093"/>
    </source>
</evidence>
<dbReference type="Gene3D" id="2.60.40.10">
    <property type="entry name" value="Immunoglobulins"/>
    <property type="match status" value="2"/>
</dbReference>
<dbReference type="InterPro" id="IPR026341">
    <property type="entry name" value="T9SS_type_B"/>
</dbReference>
<dbReference type="AlphaFoldDB" id="A0A2I0R598"/>
<gene>
    <name evidence="3" type="ORF">CW751_03165</name>
</gene>
<dbReference type="Pfam" id="PF13585">
    <property type="entry name" value="CHU_C"/>
    <property type="match status" value="1"/>
</dbReference>
<dbReference type="SUPFAM" id="SSF49299">
    <property type="entry name" value="PKD domain"/>
    <property type="match status" value="2"/>
</dbReference>
<accession>A0A2I0R598</accession>
<reference evidence="3 4" key="1">
    <citation type="submission" date="2017-12" db="EMBL/GenBank/DDBJ databases">
        <title>The draft genome sequence of Brumimicrobium saltpan LHR20.</title>
        <authorList>
            <person name="Do Z.-J."/>
            <person name="Luo H.-R."/>
        </authorList>
    </citation>
    <scope>NUCLEOTIDE SEQUENCE [LARGE SCALE GENOMIC DNA]</scope>
    <source>
        <strain evidence="3 4">LHR20</strain>
    </source>
</reference>
<protein>
    <recommendedName>
        <fullName evidence="2">PKD domain-containing protein</fullName>
    </recommendedName>
</protein>
<feature type="chain" id="PRO_5014187636" description="PKD domain-containing protein" evidence="1">
    <location>
        <begin position="21"/>
        <end position="356"/>
    </location>
</feature>
<evidence type="ECO:0000256" key="1">
    <source>
        <dbReference type="SAM" id="SignalP"/>
    </source>
</evidence>
<dbReference type="InterPro" id="IPR013783">
    <property type="entry name" value="Ig-like_fold"/>
</dbReference>
<dbReference type="Pfam" id="PF18911">
    <property type="entry name" value="PKD_4"/>
    <property type="match status" value="2"/>
</dbReference>
<proteinExistence type="predicted"/>
<dbReference type="Proteomes" id="UP000236654">
    <property type="component" value="Unassembled WGS sequence"/>
</dbReference>
<dbReference type="InterPro" id="IPR022409">
    <property type="entry name" value="PKD/Chitinase_dom"/>
</dbReference>
<name>A0A2I0R598_9FLAO</name>
<dbReference type="InterPro" id="IPR000601">
    <property type="entry name" value="PKD_dom"/>
</dbReference>
<keyword evidence="1" id="KW-0732">Signal</keyword>
<feature type="domain" description="PKD" evidence="2">
    <location>
        <begin position="106"/>
        <end position="186"/>
    </location>
</feature>
<dbReference type="EMBL" id="PJNI01000002">
    <property type="protein sequence ID" value="PKR81540.1"/>
    <property type="molecule type" value="Genomic_DNA"/>
</dbReference>
<dbReference type="RefSeq" id="WP_101333554.1">
    <property type="nucleotide sequence ID" value="NZ_PJNI01000002.1"/>
</dbReference>
<keyword evidence="4" id="KW-1185">Reference proteome</keyword>
<evidence type="ECO:0000313" key="3">
    <source>
        <dbReference type="EMBL" id="PKR81540.1"/>
    </source>
</evidence>
<dbReference type="InterPro" id="IPR035986">
    <property type="entry name" value="PKD_dom_sf"/>
</dbReference>
<feature type="domain" description="PKD" evidence="2">
    <location>
        <begin position="36"/>
        <end position="99"/>
    </location>
</feature>